<evidence type="ECO:0000256" key="3">
    <source>
        <dbReference type="ARBA" id="ARBA00022898"/>
    </source>
</evidence>
<evidence type="ECO:0000256" key="4">
    <source>
        <dbReference type="SAM" id="MobiDB-lite"/>
    </source>
</evidence>
<reference evidence="6 7" key="3">
    <citation type="journal article" date="2011" name="Nat. Chem. Biol.">
        <title>Reveromycin A biosynthesis uses RevG and RevJ for stereospecific spiroacetal formation.</title>
        <authorList>
            <person name="Takahashi S."/>
            <person name="Toyoda A."/>
            <person name="Sekiyama Y."/>
            <person name="Takagi H."/>
            <person name="Nogawa T."/>
            <person name="Uramoto M."/>
            <person name="Suzuki R."/>
            <person name="Koshino H."/>
            <person name="Kumano T."/>
            <person name="Panthee S."/>
            <person name="Dairi T."/>
            <person name="Ishikawa J."/>
            <person name="Ikeda H."/>
            <person name="Sakaki Y."/>
            <person name="Osada H."/>
        </authorList>
    </citation>
    <scope>NUCLEOTIDE SEQUENCE [LARGE SCALE GENOMIC DNA]</scope>
    <source>
        <strain evidence="6 7">SN-593</strain>
    </source>
</reference>
<feature type="domain" description="Tryptophan synthase beta chain-like PALP" evidence="5">
    <location>
        <begin position="21"/>
        <end position="313"/>
    </location>
</feature>
<name>A0A7U3WGX1_9ACTN</name>
<dbReference type="Gene3D" id="3.40.50.1100">
    <property type="match status" value="2"/>
</dbReference>
<dbReference type="InterPro" id="IPR001926">
    <property type="entry name" value="TrpB-like_PALP"/>
</dbReference>
<dbReference type="EMBL" id="AP018365">
    <property type="protein sequence ID" value="BBA95580.1"/>
    <property type="molecule type" value="Genomic_DNA"/>
</dbReference>
<reference evidence="6 7" key="2">
    <citation type="journal article" date="2011" name="J. Antibiot.">
        <title>Furaquinocins I and J: novel polyketide isoprenoid hybrid compounds from Streptomyces reveromyceticus SN-593.</title>
        <authorList>
            <person name="Panthee S."/>
            <person name="Takahashi S."/>
            <person name="Takagi H."/>
            <person name="Nogawa T."/>
            <person name="Oowada E."/>
            <person name="Uramoto M."/>
            <person name="Osada H."/>
        </authorList>
    </citation>
    <scope>NUCLEOTIDE SEQUENCE [LARGE SCALE GENOMIC DNA]</scope>
    <source>
        <strain evidence="6 7">SN-593</strain>
    </source>
</reference>
<dbReference type="InterPro" id="IPR036052">
    <property type="entry name" value="TrpB-like_PALP_sf"/>
</dbReference>
<dbReference type="PANTHER" id="PTHR10314">
    <property type="entry name" value="CYSTATHIONINE BETA-SYNTHASE"/>
    <property type="match status" value="1"/>
</dbReference>
<dbReference type="GO" id="GO:0006535">
    <property type="term" value="P:cysteine biosynthetic process from serine"/>
    <property type="evidence" value="ECO:0007669"/>
    <property type="project" value="InterPro"/>
</dbReference>
<dbReference type="Pfam" id="PF00291">
    <property type="entry name" value="PALP"/>
    <property type="match status" value="1"/>
</dbReference>
<dbReference type="PROSITE" id="PS00901">
    <property type="entry name" value="CYS_SYNTHASE"/>
    <property type="match status" value="1"/>
</dbReference>
<dbReference type="CDD" id="cd01561">
    <property type="entry name" value="CBS_like"/>
    <property type="match status" value="1"/>
</dbReference>
<gene>
    <name evidence="6" type="ORF">RVR_492</name>
</gene>
<keyword evidence="3" id="KW-0663">Pyridoxal phosphate</keyword>
<sequence>MTDMTAAETLPTTGGSAAHRATGTTPIVELASIGAGLRHRLLAKCEFMNPAGSVKDRIGHHIVRRAEEAGLLVPGRSTLVEATAGNTGVGLAAAAAGRYRLVTTMSSKMGPEKEAMMRAWGAEVIRCPYDVPPDSPRSFINTARRLAEGTPDSYYVDQFNNPWNAEAHELTTGPELVRQTGGAIAAFVSGAGTGGTFTGVGRALRAAVPGAQLVLADPVGSILASRARGGHARPGPYLVEGIGGDFVPGLLDLSLVDHAINVEDRDSVRMCLRLQREEGLWVGGSSGCAVAAAVRYAGTLTGPPATIVVMLPDGGSRYTSTIYDPLWRAEHGITEVDAEADAQAAV</sequence>
<keyword evidence="7" id="KW-1185">Reference proteome</keyword>
<reference evidence="6 7" key="4">
    <citation type="journal article" date="2020" name="Sci. Rep.">
        <title>beta-carboline chemical signals induce reveromycin production through a LuxR family regulator in Streptomyces sp. SN-593.</title>
        <authorList>
            <person name="Panthee S."/>
            <person name="Kito N."/>
            <person name="Hayashi T."/>
            <person name="Shimizu T."/>
            <person name="Ishikawa J."/>
            <person name="Hamamoto H."/>
            <person name="Osada H."/>
            <person name="Takahashi S."/>
        </authorList>
    </citation>
    <scope>NUCLEOTIDE SEQUENCE [LARGE SCALE GENOMIC DNA]</scope>
    <source>
        <strain evidence="6 7">SN-593</strain>
    </source>
</reference>
<evidence type="ECO:0000256" key="1">
    <source>
        <dbReference type="ARBA" id="ARBA00001933"/>
    </source>
</evidence>
<dbReference type="GO" id="GO:0016765">
    <property type="term" value="F:transferase activity, transferring alkyl or aryl (other than methyl) groups"/>
    <property type="evidence" value="ECO:0007669"/>
    <property type="project" value="UniProtKB-ARBA"/>
</dbReference>
<accession>A0A7U3WGX1</accession>
<protein>
    <submittedName>
        <fullName evidence="6">Putative cysteine synthase</fullName>
    </submittedName>
</protein>
<reference evidence="6 7" key="1">
    <citation type="journal article" date="2010" name="J. Bacteriol.">
        <title>Biochemical characterization of a novel indole prenyltransferase from Streptomyces sp. SN-593.</title>
        <authorList>
            <person name="Takahashi S."/>
            <person name="Takagi H."/>
            <person name="Toyoda A."/>
            <person name="Uramoto M."/>
            <person name="Nogawa T."/>
            <person name="Ueki M."/>
            <person name="Sakaki Y."/>
            <person name="Osada H."/>
        </authorList>
    </citation>
    <scope>NUCLEOTIDE SEQUENCE [LARGE SCALE GENOMIC DNA]</scope>
    <source>
        <strain evidence="6 7">SN-593</strain>
    </source>
</reference>
<dbReference type="SUPFAM" id="SSF53686">
    <property type="entry name" value="Tryptophan synthase beta subunit-like PLP-dependent enzymes"/>
    <property type="match status" value="1"/>
</dbReference>
<dbReference type="Proteomes" id="UP000595703">
    <property type="component" value="Chromosome"/>
</dbReference>
<dbReference type="AlphaFoldDB" id="A0A7U3WGX1"/>
<evidence type="ECO:0000259" key="5">
    <source>
        <dbReference type="Pfam" id="PF00291"/>
    </source>
</evidence>
<feature type="region of interest" description="Disordered" evidence="4">
    <location>
        <begin position="1"/>
        <end position="21"/>
    </location>
</feature>
<evidence type="ECO:0000313" key="6">
    <source>
        <dbReference type="EMBL" id="BBA95580.1"/>
    </source>
</evidence>
<organism evidence="6 7">
    <name type="scientific">Actinacidiphila reveromycinica</name>
    <dbReference type="NCBI Taxonomy" id="659352"/>
    <lineage>
        <taxon>Bacteria</taxon>
        <taxon>Bacillati</taxon>
        <taxon>Actinomycetota</taxon>
        <taxon>Actinomycetes</taxon>
        <taxon>Kitasatosporales</taxon>
        <taxon>Streptomycetaceae</taxon>
        <taxon>Actinacidiphila</taxon>
    </lineage>
</organism>
<evidence type="ECO:0000256" key="2">
    <source>
        <dbReference type="ARBA" id="ARBA00007103"/>
    </source>
</evidence>
<dbReference type="KEGG" id="arev:RVR_492"/>
<proteinExistence type="inferred from homology"/>
<evidence type="ECO:0000313" key="7">
    <source>
        <dbReference type="Proteomes" id="UP000595703"/>
    </source>
</evidence>
<dbReference type="FunFam" id="3.40.50.1100:FF:000003">
    <property type="entry name" value="Cystathionine beta-synthase"/>
    <property type="match status" value="1"/>
</dbReference>
<comment type="cofactor">
    <cofactor evidence="1">
        <name>pyridoxal 5'-phosphate</name>
        <dbReference type="ChEBI" id="CHEBI:597326"/>
    </cofactor>
</comment>
<dbReference type="InterPro" id="IPR001216">
    <property type="entry name" value="P-phosphate_BS"/>
</dbReference>
<comment type="similarity">
    <text evidence="2">Belongs to the cysteine synthase/cystathionine beta-synthase family.</text>
</comment>
<dbReference type="FunFam" id="3.40.50.1100:FF:000118">
    <property type="entry name" value="Related to CYS4-cystathionine beta-synthase"/>
    <property type="match status" value="1"/>
</dbReference>
<dbReference type="InterPro" id="IPR050214">
    <property type="entry name" value="Cys_Synth/Cystath_Beta-Synth"/>
</dbReference>